<evidence type="ECO:0000313" key="1">
    <source>
        <dbReference type="EMBL" id="GBN38858.1"/>
    </source>
</evidence>
<accession>A0A4Y2NHC3</accession>
<reference evidence="1 2" key="1">
    <citation type="journal article" date="2019" name="Sci. Rep.">
        <title>Orb-weaving spider Araneus ventricosus genome elucidates the spidroin gene catalogue.</title>
        <authorList>
            <person name="Kono N."/>
            <person name="Nakamura H."/>
            <person name="Ohtoshi R."/>
            <person name="Moran D.A.P."/>
            <person name="Shinohara A."/>
            <person name="Yoshida Y."/>
            <person name="Fujiwara M."/>
            <person name="Mori M."/>
            <person name="Tomita M."/>
            <person name="Arakawa K."/>
        </authorList>
    </citation>
    <scope>NUCLEOTIDE SEQUENCE [LARGE SCALE GENOMIC DNA]</scope>
</reference>
<evidence type="ECO:0000313" key="2">
    <source>
        <dbReference type="Proteomes" id="UP000499080"/>
    </source>
</evidence>
<keyword evidence="2" id="KW-1185">Reference proteome</keyword>
<dbReference type="AlphaFoldDB" id="A0A4Y2NHC3"/>
<proteinExistence type="predicted"/>
<dbReference type="OrthoDB" id="8063408at2759"/>
<dbReference type="PANTHER" id="PTHR46114:SF1">
    <property type="entry name" value="ZAD DOMAIN-CONTAINING PROTEIN"/>
    <property type="match status" value="1"/>
</dbReference>
<sequence length="217" mass="25566">MLFYYGLLAERVSSYADCNSNDFERTKRLLYRLLFFFDRYFRNHVAFDTYSRVSKSSISNQACVPYSSELSVPKLPETWSLDDNHDIVPDSVVVKEAEDDQDQMYADVQTSTMPHLISQSDLNDLVHDLNLSKHQLELLALRLKEWNLLEKETNVCSFRKRQKGFQDLFSQDGDVIFCKDDDWLFKALGLQHNPKKWRLFIDSSKVRLKAVRSFTKW</sequence>
<organism evidence="1 2">
    <name type="scientific">Araneus ventricosus</name>
    <name type="common">Orbweaver spider</name>
    <name type="synonym">Epeira ventricosa</name>
    <dbReference type="NCBI Taxonomy" id="182803"/>
    <lineage>
        <taxon>Eukaryota</taxon>
        <taxon>Metazoa</taxon>
        <taxon>Ecdysozoa</taxon>
        <taxon>Arthropoda</taxon>
        <taxon>Chelicerata</taxon>
        <taxon>Arachnida</taxon>
        <taxon>Araneae</taxon>
        <taxon>Araneomorphae</taxon>
        <taxon>Entelegynae</taxon>
        <taxon>Araneoidea</taxon>
        <taxon>Araneidae</taxon>
        <taxon>Araneus</taxon>
    </lineage>
</organism>
<gene>
    <name evidence="1" type="ORF">AVEN_137855_1</name>
</gene>
<comment type="caution">
    <text evidence="1">The sequence shown here is derived from an EMBL/GenBank/DDBJ whole genome shotgun (WGS) entry which is preliminary data.</text>
</comment>
<dbReference type="Proteomes" id="UP000499080">
    <property type="component" value="Unassembled WGS sequence"/>
</dbReference>
<dbReference type="PANTHER" id="PTHR46114">
    <property type="entry name" value="APPLE DOMAIN-CONTAINING PROTEIN"/>
    <property type="match status" value="1"/>
</dbReference>
<protein>
    <submittedName>
        <fullName evidence="1">Uncharacterized protein</fullName>
    </submittedName>
</protein>
<dbReference type="EMBL" id="BGPR01009251">
    <property type="protein sequence ID" value="GBN38858.1"/>
    <property type="molecule type" value="Genomic_DNA"/>
</dbReference>
<name>A0A4Y2NHC3_ARAVE</name>